<dbReference type="PANTHER" id="PTHR43537">
    <property type="entry name" value="TRANSCRIPTIONAL REGULATOR, GNTR FAMILY"/>
    <property type="match status" value="1"/>
</dbReference>
<dbReference type="Gene3D" id="1.10.10.10">
    <property type="entry name" value="Winged helix-like DNA-binding domain superfamily/Winged helix DNA-binding domain"/>
    <property type="match status" value="1"/>
</dbReference>
<dbReference type="EMBL" id="JBFOCI010000002">
    <property type="protein sequence ID" value="MEW9805445.1"/>
    <property type="molecule type" value="Genomic_DNA"/>
</dbReference>
<organism evidence="5 6">
    <name type="scientific">Mesorhizobium marinum</name>
    <dbReference type="NCBI Taxonomy" id="3228790"/>
    <lineage>
        <taxon>Bacteria</taxon>
        <taxon>Pseudomonadati</taxon>
        <taxon>Pseudomonadota</taxon>
        <taxon>Alphaproteobacteria</taxon>
        <taxon>Hyphomicrobiales</taxon>
        <taxon>Phyllobacteriaceae</taxon>
        <taxon>Mesorhizobium</taxon>
    </lineage>
</organism>
<dbReference type="PRINTS" id="PR00035">
    <property type="entry name" value="HTHGNTR"/>
</dbReference>
<dbReference type="Pfam" id="PF00392">
    <property type="entry name" value="GntR"/>
    <property type="match status" value="1"/>
</dbReference>
<keyword evidence="1" id="KW-0805">Transcription regulation</keyword>
<evidence type="ECO:0000313" key="5">
    <source>
        <dbReference type="EMBL" id="MEW9805445.1"/>
    </source>
</evidence>
<dbReference type="SMART" id="SM00895">
    <property type="entry name" value="FCD"/>
    <property type="match status" value="1"/>
</dbReference>
<dbReference type="InterPro" id="IPR036388">
    <property type="entry name" value="WH-like_DNA-bd_sf"/>
</dbReference>
<sequence>MAKLTPSSLLLGANKKFSLFAHVVEELGTSIVSGEIKPEDPFPNEAELGQRFQASRSVIREAVKSLAAKGLLESRTRSGIRVLPPHRWNLLDVSVLSWRYGSMPHELFFDELFEIRSMIEPRAAALAAERATKKEVAAIEAALGAMGDAEADSNGAIEADLAFHRAILSAAHNPLLLQMGNLIGIGLLTSYRISSEPYAEMLATHVEIFEAIRNRDAGLAQQRMEMLLHNTRTFQASHA</sequence>
<proteinExistence type="predicted"/>
<dbReference type="SUPFAM" id="SSF46785">
    <property type="entry name" value="Winged helix' DNA-binding domain"/>
    <property type="match status" value="1"/>
</dbReference>
<dbReference type="Proteomes" id="UP001556196">
    <property type="component" value="Unassembled WGS sequence"/>
</dbReference>
<dbReference type="SUPFAM" id="SSF48008">
    <property type="entry name" value="GntR ligand-binding domain-like"/>
    <property type="match status" value="1"/>
</dbReference>
<accession>A0ABV3QX77</accession>
<dbReference type="Pfam" id="PF07729">
    <property type="entry name" value="FCD"/>
    <property type="match status" value="1"/>
</dbReference>
<feature type="domain" description="HTH gntR-type" evidence="4">
    <location>
        <begin position="17"/>
        <end position="85"/>
    </location>
</feature>
<dbReference type="SMART" id="SM00345">
    <property type="entry name" value="HTH_GNTR"/>
    <property type="match status" value="1"/>
</dbReference>
<keyword evidence="6" id="KW-1185">Reference proteome</keyword>
<dbReference type="InterPro" id="IPR008920">
    <property type="entry name" value="TF_FadR/GntR_C"/>
</dbReference>
<evidence type="ECO:0000256" key="1">
    <source>
        <dbReference type="ARBA" id="ARBA00023015"/>
    </source>
</evidence>
<keyword evidence="2" id="KW-0238">DNA-binding</keyword>
<dbReference type="PANTHER" id="PTHR43537:SF44">
    <property type="entry name" value="GNTR FAMILY REGULATORY PROTEIN"/>
    <property type="match status" value="1"/>
</dbReference>
<dbReference type="RefSeq" id="WP_367722543.1">
    <property type="nucleotide sequence ID" value="NZ_JBFOCI010000002.1"/>
</dbReference>
<evidence type="ECO:0000259" key="4">
    <source>
        <dbReference type="PROSITE" id="PS50949"/>
    </source>
</evidence>
<name>A0ABV3QX77_9HYPH</name>
<evidence type="ECO:0000313" key="6">
    <source>
        <dbReference type="Proteomes" id="UP001556196"/>
    </source>
</evidence>
<dbReference type="PROSITE" id="PS50949">
    <property type="entry name" value="HTH_GNTR"/>
    <property type="match status" value="1"/>
</dbReference>
<gene>
    <name evidence="5" type="ORF">ABUE31_05545</name>
</gene>
<comment type="caution">
    <text evidence="5">The sequence shown here is derived from an EMBL/GenBank/DDBJ whole genome shotgun (WGS) entry which is preliminary data.</text>
</comment>
<dbReference type="CDD" id="cd07377">
    <property type="entry name" value="WHTH_GntR"/>
    <property type="match status" value="1"/>
</dbReference>
<dbReference type="InterPro" id="IPR036390">
    <property type="entry name" value="WH_DNA-bd_sf"/>
</dbReference>
<keyword evidence="3" id="KW-0804">Transcription</keyword>
<protein>
    <submittedName>
        <fullName evidence="5">FadR/GntR family transcriptional regulator</fullName>
    </submittedName>
</protein>
<dbReference type="Gene3D" id="1.20.120.530">
    <property type="entry name" value="GntR ligand-binding domain-like"/>
    <property type="match status" value="1"/>
</dbReference>
<dbReference type="InterPro" id="IPR000524">
    <property type="entry name" value="Tscrpt_reg_HTH_GntR"/>
</dbReference>
<evidence type="ECO:0000256" key="3">
    <source>
        <dbReference type="ARBA" id="ARBA00023163"/>
    </source>
</evidence>
<reference evidence="5 6" key="1">
    <citation type="submission" date="2024-06" db="EMBL/GenBank/DDBJ databases">
        <authorList>
            <person name="Tuo L."/>
        </authorList>
    </citation>
    <scope>NUCLEOTIDE SEQUENCE [LARGE SCALE GENOMIC DNA]</scope>
    <source>
        <strain evidence="5 6">ZMM04-5</strain>
    </source>
</reference>
<evidence type="ECO:0000256" key="2">
    <source>
        <dbReference type="ARBA" id="ARBA00023125"/>
    </source>
</evidence>
<dbReference type="InterPro" id="IPR011711">
    <property type="entry name" value="GntR_C"/>
</dbReference>